<accession>A0A1G8NB29</accession>
<gene>
    <name evidence="3" type="ORF">SAMN05421804_104132</name>
</gene>
<dbReference type="InterPro" id="IPR041698">
    <property type="entry name" value="Methyltransf_25"/>
</dbReference>
<dbReference type="GO" id="GO:0032259">
    <property type="term" value="P:methylation"/>
    <property type="evidence" value="ECO:0007669"/>
    <property type="project" value="UniProtKB-KW"/>
</dbReference>
<dbReference type="RefSeq" id="WP_031576058.1">
    <property type="nucleotide sequence ID" value="NZ_FNDZ01000004.1"/>
</dbReference>
<proteinExistence type="predicted"/>
<dbReference type="Gene3D" id="2.20.25.110">
    <property type="entry name" value="S-adenosyl-L-methionine-dependent methyltransferases"/>
    <property type="match status" value="1"/>
</dbReference>
<evidence type="ECO:0000256" key="1">
    <source>
        <dbReference type="ARBA" id="ARBA00022679"/>
    </source>
</evidence>
<dbReference type="AlphaFoldDB" id="A0A1G8NB29"/>
<evidence type="ECO:0000313" key="3">
    <source>
        <dbReference type="EMBL" id="SDI76740.1"/>
    </source>
</evidence>
<dbReference type="PANTHER" id="PTHR43861">
    <property type="entry name" value="TRANS-ACONITATE 2-METHYLTRANSFERASE-RELATED"/>
    <property type="match status" value="1"/>
</dbReference>
<feature type="domain" description="Methyltransferase" evidence="2">
    <location>
        <begin position="39"/>
        <end position="133"/>
    </location>
</feature>
<sequence>MESYHDFSRIYDMLIQEDICYEEIASYILGRVEKKNRYLDLGCGTGTLSILIARHFQETYLVDLSPDMLTEAVSKFTDAGLHHKAYALSMDEIDFRKEFDLVTSSIDALNYLLEENQVQEVFKKVFAHLTADGVFIFDVQSPYKIKEILGNNDFVYTTDDLVYTWENFLDNDTVEMSLNFFVPHGDLYERIEEFHMERAYESDVLISMLKTAGFQSIELYDNYSINKPVQTTERWTIIARKREQNG</sequence>
<keyword evidence="1 3" id="KW-0808">Transferase</keyword>
<dbReference type="CDD" id="cd02440">
    <property type="entry name" value="AdoMet_MTases"/>
    <property type="match status" value="1"/>
</dbReference>
<organism evidence="3 4">
    <name type="scientific">Proteiniclasticum ruminis</name>
    <dbReference type="NCBI Taxonomy" id="398199"/>
    <lineage>
        <taxon>Bacteria</taxon>
        <taxon>Bacillati</taxon>
        <taxon>Bacillota</taxon>
        <taxon>Clostridia</taxon>
        <taxon>Eubacteriales</taxon>
        <taxon>Clostridiaceae</taxon>
        <taxon>Proteiniclasticum</taxon>
    </lineage>
</organism>
<evidence type="ECO:0000259" key="2">
    <source>
        <dbReference type="Pfam" id="PF13649"/>
    </source>
</evidence>
<keyword evidence="3" id="KW-0489">Methyltransferase</keyword>
<dbReference type="EMBL" id="FNDZ01000004">
    <property type="protein sequence ID" value="SDI76740.1"/>
    <property type="molecule type" value="Genomic_DNA"/>
</dbReference>
<name>A0A1G8NB29_9CLOT</name>
<dbReference type="GO" id="GO:0008168">
    <property type="term" value="F:methyltransferase activity"/>
    <property type="evidence" value="ECO:0007669"/>
    <property type="project" value="UniProtKB-KW"/>
</dbReference>
<dbReference type="Gene3D" id="3.40.50.150">
    <property type="entry name" value="Vaccinia Virus protein VP39"/>
    <property type="match status" value="1"/>
</dbReference>
<dbReference type="Pfam" id="PF13649">
    <property type="entry name" value="Methyltransf_25"/>
    <property type="match status" value="1"/>
</dbReference>
<evidence type="ECO:0000313" key="4">
    <source>
        <dbReference type="Proteomes" id="UP000183255"/>
    </source>
</evidence>
<dbReference type="SUPFAM" id="SSF53335">
    <property type="entry name" value="S-adenosyl-L-methionine-dependent methyltransferases"/>
    <property type="match status" value="1"/>
</dbReference>
<dbReference type="Proteomes" id="UP000183255">
    <property type="component" value="Unassembled WGS sequence"/>
</dbReference>
<reference evidence="3 4" key="1">
    <citation type="submission" date="2016-10" db="EMBL/GenBank/DDBJ databases">
        <authorList>
            <person name="de Groot N.N."/>
        </authorList>
    </citation>
    <scope>NUCLEOTIDE SEQUENCE [LARGE SCALE GENOMIC DNA]</scope>
    <source>
        <strain evidence="3 4">CGMCC 1.5058</strain>
    </source>
</reference>
<protein>
    <submittedName>
        <fullName evidence="3">Methyltransferase domain-containing protein</fullName>
    </submittedName>
</protein>
<dbReference type="InterPro" id="IPR029063">
    <property type="entry name" value="SAM-dependent_MTases_sf"/>
</dbReference>